<keyword evidence="2" id="KW-1185">Reference proteome</keyword>
<dbReference type="AlphaFoldDB" id="A0A8S1MM24"/>
<protein>
    <submittedName>
        <fullName evidence="1">Uncharacterized protein</fullName>
    </submittedName>
</protein>
<gene>
    <name evidence="1" type="ORF">PSON_ATCC_30995.1.T0420083</name>
</gene>
<name>A0A8S1MM24_9CILI</name>
<dbReference type="OrthoDB" id="289544at2759"/>
<reference evidence="1" key="1">
    <citation type="submission" date="2021-01" db="EMBL/GenBank/DDBJ databases">
        <authorList>
            <consortium name="Genoscope - CEA"/>
            <person name="William W."/>
        </authorList>
    </citation>
    <scope>NUCLEOTIDE SEQUENCE</scope>
</reference>
<organism evidence="1 2">
    <name type="scientific">Paramecium sonneborni</name>
    <dbReference type="NCBI Taxonomy" id="65129"/>
    <lineage>
        <taxon>Eukaryota</taxon>
        <taxon>Sar</taxon>
        <taxon>Alveolata</taxon>
        <taxon>Ciliophora</taxon>
        <taxon>Intramacronucleata</taxon>
        <taxon>Oligohymenophorea</taxon>
        <taxon>Peniculida</taxon>
        <taxon>Parameciidae</taxon>
        <taxon>Paramecium</taxon>
    </lineage>
</organism>
<evidence type="ECO:0000313" key="1">
    <source>
        <dbReference type="EMBL" id="CAD8081518.1"/>
    </source>
</evidence>
<evidence type="ECO:0000313" key="2">
    <source>
        <dbReference type="Proteomes" id="UP000692954"/>
    </source>
</evidence>
<sequence length="165" mass="20007">MKTQKQIDSTKTEPAFIGQPINLKQKEEKTKRIQTKLPSLPSLPNLPKKNKEFYNKWYIPYELRYVQKPDLQKDNFEDDLHFYKNIHSINVQYNPFDDKLPEVLIKNIGYRERTETVKDLLKGQRQLLEFKKYLERDNQRVPEFIKQLLDSEQNNKKYKQFKQLS</sequence>
<accession>A0A8S1MM24</accession>
<dbReference type="Proteomes" id="UP000692954">
    <property type="component" value="Unassembled WGS sequence"/>
</dbReference>
<proteinExistence type="predicted"/>
<dbReference type="EMBL" id="CAJJDN010000042">
    <property type="protein sequence ID" value="CAD8081518.1"/>
    <property type="molecule type" value="Genomic_DNA"/>
</dbReference>
<comment type="caution">
    <text evidence="1">The sequence shown here is derived from an EMBL/GenBank/DDBJ whole genome shotgun (WGS) entry which is preliminary data.</text>
</comment>